<dbReference type="OrthoDB" id="206452at2759"/>
<dbReference type="EMBL" id="GL377313">
    <property type="protein sequence ID" value="EFI92365.1"/>
    <property type="molecule type" value="Genomic_DNA"/>
</dbReference>
<feature type="domain" description="NADAR" evidence="1">
    <location>
        <begin position="5"/>
        <end position="69"/>
    </location>
</feature>
<dbReference type="STRING" id="578458.D8QI89"/>
<dbReference type="Gene3D" id="1.10.357.40">
    <property type="entry name" value="YbiA-like"/>
    <property type="match status" value="1"/>
</dbReference>
<organism evidence="3">
    <name type="scientific">Schizophyllum commune (strain H4-8 / FGSC 9210)</name>
    <name type="common">Split gill fungus</name>
    <dbReference type="NCBI Taxonomy" id="578458"/>
    <lineage>
        <taxon>Eukaryota</taxon>
        <taxon>Fungi</taxon>
        <taxon>Dikarya</taxon>
        <taxon>Basidiomycota</taxon>
        <taxon>Agaricomycotina</taxon>
        <taxon>Agaricomycetes</taxon>
        <taxon>Agaricomycetidae</taxon>
        <taxon>Agaricales</taxon>
        <taxon>Schizophyllaceae</taxon>
        <taxon>Schizophyllum</taxon>
    </lineage>
</organism>
<evidence type="ECO:0000313" key="2">
    <source>
        <dbReference type="EMBL" id="EFI92365.1"/>
    </source>
</evidence>
<name>D8QI89_SCHCM</name>
<dbReference type="HOGENOM" id="CLU_1475945_0_0_1"/>
<sequence length="183" mass="20624">MSGVNVTKMELTLYLKFTQHPALATELLATGTRELVETSPNNGFWGIGTDGQGRNELGKALMRVRSRLREERSRNTQTQCATCRVRLQTSKSGYCASCERIELCQTCHIAPQKDGKPYCSSQCAKRVLCSFCHSRPQRMSNAPYCSRECATRVLCRQCGKQPRVAGRKYCSRECERARRNTTA</sequence>
<dbReference type="CDD" id="cd15457">
    <property type="entry name" value="NADAR"/>
    <property type="match status" value="1"/>
</dbReference>
<dbReference type="VEuPathDB" id="FungiDB:SCHCODRAFT_02518880"/>
<reference evidence="2 3" key="1">
    <citation type="journal article" date="2010" name="Nat. Biotechnol.">
        <title>Genome sequence of the model mushroom Schizophyllum commune.</title>
        <authorList>
            <person name="Ohm R.A."/>
            <person name="de Jong J.F."/>
            <person name="Lugones L.G."/>
            <person name="Aerts A."/>
            <person name="Kothe E."/>
            <person name="Stajich J.E."/>
            <person name="de Vries R.P."/>
            <person name="Record E."/>
            <person name="Levasseur A."/>
            <person name="Baker S.E."/>
            <person name="Bartholomew K.A."/>
            <person name="Coutinho P.M."/>
            <person name="Erdmann S."/>
            <person name="Fowler T.J."/>
            <person name="Gathman A.C."/>
            <person name="Lombard V."/>
            <person name="Henrissat B."/>
            <person name="Knabe N."/>
            <person name="Kuees U."/>
            <person name="Lilly W.W."/>
            <person name="Lindquist E."/>
            <person name="Lucas S."/>
            <person name="Magnuson J.K."/>
            <person name="Piumi F."/>
            <person name="Raudaskoski M."/>
            <person name="Salamov A."/>
            <person name="Schmutz J."/>
            <person name="Schwarze F.W.M.R."/>
            <person name="vanKuyk P.A."/>
            <person name="Horton J.S."/>
            <person name="Grigoriev I.V."/>
            <person name="Woesten H.A.B."/>
        </authorList>
    </citation>
    <scope>NUCLEOTIDE SEQUENCE [LARGE SCALE GENOMIC DNA]</scope>
    <source>
        <strain evidence="3">H4-8 / FGSC 9210</strain>
    </source>
</reference>
<evidence type="ECO:0000313" key="3">
    <source>
        <dbReference type="Proteomes" id="UP000007431"/>
    </source>
</evidence>
<dbReference type="InterPro" id="IPR012816">
    <property type="entry name" value="NADAR"/>
</dbReference>
<gene>
    <name evidence="2" type="ORF">SCHCODRAFT_258646</name>
</gene>
<dbReference type="RefSeq" id="XP_003027268.1">
    <property type="nucleotide sequence ID" value="XM_003027222.1"/>
</dbReference>
<proteinExistence type="predicted"/>
<dbReference type="SUPFAM" id="SSF143990">
    <property type="entry name" value="YbiA-like"/>
    <property type="match status" value="1"/>
</dbReference>
<keyword evidence="3" id="KW-1185">Reference proteome</keyword>
<evidence type="ECO:0000259" key="1">
    <source>
        <dbReference type="Pfam" id="PF08719"/>
    </source>
</evidence>
<dbReference type="GeneID" id="9593834"/>
<dbReference type="InterPro" id="IPR037238">
    <property type="entry name" value="YbiA-like_sf"/>
</dbReference>
<dbReference type="AlphaFoldDB" id="D8QI89"/>
<protein>
    <recommendedName>
        <fullName evidence="1">NADAR domain-containing protein</fullName>
    </recommendedName>
</protein>
<dbReference type="Pfam" id="PF08719">
    <property type="entry name" value="NADAR"/>
    <property type="match status" value="1"/>
</dbReference>
<dbReference type="InParanoid" id="D8QI89"/>
<dbReference type="KEGG" id="scm:SCHCO_02518880"/>
<accession>D8QI89</accession>
<dbReference type="Proteomes" id="UP000007431">
    <property type="component" value="Unassembled WGS sequence"/>
</dbReference>